<evidence type="ECO:0000256" key="1">
    <source>
        <dbReference type="SAM" id="Phobius"/>
    </source>
</evidence>
<reference evidence="3 4" key="1">
    <citation type="submission" date="2023-08" db="EMBL/GenBank/DDBJ databases">
        <title>Pseudoalteromonas haloplanktis LL1 genome.</title>
        <authorList>
            <person name="Wu S."/>
        </authorList>
    </citation>
    <scope>NUCLEOTIDE SEQUENCE [LARGE SCALE GENOMIC DNA]</scope>
    <source>
        <strain evidence="3 4">LL1</strain>
    </source>
</reference>
<keyword evidence="1" id="KW-0812">Transmembrane</keyword>
<dbReference type="InterPro" id="IPR017850">
    <property type="entry name" value="Alkaline_phosphatase_core_sf"/>
</dbReference>
<evidence type="ECO:0000313" key="3">
    <source>
        <dbReference type="EMBL" id="MDQ9092261.1"/>
    </source>
</evidence>
<dbReference type="Gene3D" id="3.40.720.10">
    <property type="entry name" value="Alkaline Phosphatase, subunit A"/>
    <property type="match status" value="1"/>
</dbReference>
<comment type="caution">
    <text evidence="3">The sequence shown here is derived from an EMBL/GenBank/DDBJ whole genome shotgun (WGS) entry which is preliminary data.</text>
</comment>
<feature type="domain" description="Sulfatase N-terminal" evidence="2">
    <location>
        <begin position="176"/>
        <end position="490"/>
    </location>
</feature>
<keyword evidence="1" id="KW-0472">Membrane</keyword>
<dbReference type="Pfam" id="PF00884">
    <property type="entry name" value="Sulfatase"/>
    <property type="match status" value="1"/>
</dbReference>
<proteinExistence type="predicted"/>
<feature type="transmembrane region" description="Helical" evidence="1">
    <location>
        <begin position="146"/>
        <end position="162"/>
    </location>
</feature>
<dbReference type="EMBL" id="JAVIFY010000008">
    <property type="protein sequence ID" value="MDQ9092261.1"/>
    <property type="molecule type" value="Genomic_DNA"/>
</dbReference>
<dbReference type="RefSeq" id="WP_309039121.1">
    <property type="nucleotide sequence ID" value="NZ_JAVIFY010000008.1"/>
</dbReference>
<dbReference type="InterPro" id="IPR052701">
    <property type="entry name" value="GAG_Ulvan_Degrading_Sulfatases"/>
</dbReference>
<evidence type="ECO:0000313" key="4">
    <source>
        <dbReference type="Proteomes" id="UP001226574"/>
    </source>
</evidence>
<organism evidence="3 4">
    <name type="scientific">Pseudoalteromonas haloplanktis</name>
    <name type="common">Alteromonas haloplanktis</name>
    <dbReference type="NCBI Taxonomy" id="228"/>
    <lineage>
        <taxon>Bacteria</taxon>
        <taxon>Pseudomonadati</taxon>
        <taxon>Pseudomonadota</taxon>
        <taxon>Gammaproteobacteria</taxon>
        <taxon>Alteromonadales</taxon>
        <taxon>Pseudoalteromonadaceae</taxon>
        <taxon>Pseudoalteromonas</taxon>
    </lineage>
</organism>
<dbReference type="PANTHER" id="PTHR43751">
    <property type="entry name" value="SULFATASE"/>
    <property type="match status" value="1"/>
</dbReference>
<sequence>MIKNILISLIIFTSLSSLWFLSLSNETLNITSIEKKLYQATTSPAFIGEILLFTLGIIILLIYIGITVEIASKNLHLVTKKNISKITSTFILWCSLIFITFGLSSKLYPNIFFSHTSWDNKYIIYTCSLFFLSLLLLTFYTKKNRCVLSFIVITLCAPYFIPSKNNDLKEQSINKPNIIIIGIDSFNTENINKESTPFIRSFIHQSLHLPNTYTHVARTFPAWFSIISGKYPLNSKARLNLTEFNQLQLDETLPKILKDNGYNTYYIQDERRFNNINEEFYFDNIIGPPASSAEFILSKFVDLPFLALSTELLFFEHFMPHIQNNRGVWTTYNEKKFNKYIFKKLKERNGHYFIASHFTLPHWPYKTSEKILENKNTEEKYLNTLKKVDKQVEEYVSFLKGEGYLKNAMVFLISDHGESFGRINDTPINTEKKLNLAGHGTSVISQTQYRVLLAIKTYGKIQERCPLIADTKLNFALSDIAPTIIDCLNIRNKMYFDGTSIYKASTQRVIPLESSLQPFFNSDGEIDINGTITRNSNLYRVNKEGKVVIKKELYSNAVNSKQRSIIFDKWQFSYFPEWGGEYYITDLENNELFSFKDFNNTQIKRKLLNFFCNEYNSEINLANLTKCKNKTYKNLITRLINE</sequence>
<keyword evidence="4" id="KW-1185">Reference proteome</keyword>
<name>A0ABU1BCY8_PSEHA</name>
<dbReference type="Proteomes" id="UP001226574">
    <property type="component" value="Unassembled WGS sequence"/>
</dbReference>
<dbReference type="InterPro" id="IPR000917">
    <property type="entry name" value="Sulfatase_N"/>
</dbReference>
<feature type="transmembrane region" description="Helical" evidence="1">
    <location>
        <begin position="122"/>
        <end position="139"/>
    </location>
</feature>
<dbReference type="PANTHER" id="PTHR43751:SF3">
    <property type="entry name" value="SULFATASE N-TERMINAL DOMAIN-CONTAINING PROTEIN"/>
    <property type="match status" value="1"/>
</dbReference>
<keyword evidence="1" id="KW-1133">Transmembrane helix</keyword>
<dbReference type="SUPFAM" id="SSF53649">
    <property type="entry name" value="Alkaline phosphatase-like"/>
    <property type="match status" value="1"/>
</dbReference>
<evidence type="ECO:0000259" key="2">
    <source>
        <dbReference type="Pfam" id="PF00884"/>
    </source>
</evidence>
<protein>
    <submittedName>
        <fullName evidence="3">Sulfatase-like hydrolase/transferase</fullName>
    </submittedName>
</protein>
<gene>
    <name evidence="3" type="ORF">RC083_11755</name>
</gene>
<feature type="transmembrane region" description="Helical" evidence="1">
    <location>
        <begin position="50"/>
        <end position="71"/>
    </location>
</feature>
<accession>A0ABU1BCY8</accession>
<feature type="transmembrane region" description="Helical" evidence="1">
    <location>
        <begin position="83"/>
        <end position="102"/>
    </location>
</feature>